<feature type="domain" description="SnoaL-like" evidence="1">
    <location>
        <begin position="15"/>
        <end position="122"/>
    </location>
</feature>
<evidence type="ECO:0000313" key="2">
    <source>
        <dbReference type="EMBL" id="KPQ16518.1"/>
    </source>
</evidence>
<dbReference type="OrthoDB" id="7876517at2"/>
<dbReference type="eggNOG" id="COG3631">
    <property type="taxonomic scope" value="Bacteria"/>
</dbReference>
<dbReference type="InterPro" id="IPR032710">
    <property type="entry name" value="NTF2-like_dom_sf"/>
</dbReference>
<dbReference type="STRING" id="1305737.GCA_000526355_02502"/>
<dbReference type="GO" id="GO:0016853">
    <property type="term" value="F:isomerase activity"/>
    <property type="evidence" value="ECO:0007669"/>
    <property type="project" value="UniProtKB-KW"/>
</dbReference>
<proteinExistence type="predicted"/>
<dbReference type="AlphaFoldDB" id="A0A0P7XJC1"/>
<gene>
    <name evidence="2" type="ORF">HLUCCX10_07790</name>
</gene>
<sequence length="139" mass="15431">MENLIKESAENKAVVDSLYQAFSKGDVPGVLGTMDSQIVWNEAEGNEYAKGNPYVGPDAVLNGVFGPILQDHEYFNLKDIEIHEMLHGKVLATLRYDAKYKSGKAYNAQVAHVWTVKNGKITGFQQYVDTKKLHEASIA</sequence>
<organism evidence="2 3">
    <name type="scientific">Algoriphagus marincola HL-49</name>
    <dbReference type="NCBI Taxonomy" id="1305737"/>
    <lineage>
        <taxon>Bacteria</taxon>
        <taxon>Pseudomonadati</taxon>
        <taxon>Bacteroidota</taxon>
        <taxon>Cytophagia</taxon>
        <taxon>Cytophagales</taxon>
        <taxon>Cyclobacteriaceae</taxon>
        <taxon>Algoriphagus</taxon>
    </lineage>
</organism>
<dbReference type="EMBL" id="LJXT01000039">
    <property type="protein sequence ID" value="KPQ16518.1"/>
    <property type="molecule type" value="Genomic_DNA"/>
</dbReference>
<dbReference type="PANTHER" id="PTHR41252">
    <property type="entry name" value="BLR2505 PROTEIN"/>
    <property type="match status" value="1"/>
</dbReference>
<dbReference type="PANTHER" id="PTHR41252:SF1">
    <property type="entry name" value="BLR2505 PROTEIN"/>
    <property type="match status" value="1"/>
</dbReference>
<name>A0A0P7XJC1_9BACT</name>
<protein>
    <submittedName>
        <fullName evidence="2">Ketosteroid isomerase-related protein</fullName>
    </submittedName>
</protein>
<dbReference type="Proteomes" id="UP000050421">
    <property type="component" value="Unassembled WGS sequence"/>
</dbReference>
<evidence type="ECO:0000259" key="1">
    <source>
        <dbReference type="Pfam" id="PF12680"/>
    </source>
</evidence>
<dbReference type="Pfam" id="PF12680">
    <property type="entry name" value="SnoaL_2"/>
    <property type="match status" value="1"/>
</dbReference>
<dbReference type="SUPFAM" id="SSF54427">
    <property type="entry name" value="NTF2-like"/>
    <property type="match status" value="1"/>
</dbReference>
<dbReference type="InterPro" id="IPR037401">
    <property type="entry name" value="SnoaL-like"/>
</dbReference>
<reference evidence="2 3" key="1">
    <citation type="submission" date="2015-09" db="EMBL/GenBank/DDBJ databases">
        <title>Identification and resolution of microdiversity through metagenomic sequencing of parallel consortia.</title>
        <authorList>
            <person name="Nelson W.C."/>
            <person name="Romine M.F."/>
            <person name="Lindemann S.R."/>
        </authorList>
    </citation>
    <scope>NUCLEOTIDE SEQUENCE [LARGE SCALE GENOMIC DNA]</scope>
    <source>
        <strain evidence="2">HL-49</strain>
    </source>
</reference>
<accession>A0A0P7XJC1</accession>
<dbReference type="PATRIC" id="fig|1305737.6.peg.2234"/>
<keyword evidence="2" id="KW-0413">Isomerase</keyword>
<evidence type="ECO:0000313" key="3">
    <source>
        <dbReference type="Proteomes" id="UP000050421"/>
    </source>
</evidence>
<comment type="caution">
    <text evidence="2">The sequence shown here is derived from an EMBL/GenBank/DDBJ whole genome shotgun (WGS) entry which is preliminary data.</text>
</comment>
<dbReference type="Gene3D" id="3.10.450.50">
    <property type="match status" value="1"/>
</dbReference>